<protein>
    <submittedName>
        <fullName evidence="2">Uncharacterized protein</fullName>
    </submittedName>
</protein>
<dbReference type="AlphaFoldDB" id="A0A2G2YM65"/>
<proteinExistence type="predicted"/>
<organism evidence="2 3">
    <name type="scientific">Capsicum annuum</name>
    <name type="common">Capsicum pepper</name>
    <dbReference type="NCBI Taxonomy" id="4072"/>
    <lineage>
        <taxon>Eukaryota</taxon>
        <taxon>Viridiplantae</taxon>
        <taxon>Streptophyta</taxon>
        <taxon>Embryophyta</taxon>
        <taxon>Tracheophyta</taxon>
        <taxon>Spermatophyta</taxon>
        <taxon>Magnoliopsida</taxon>
        <taxon>eudicotyledons</taxon>
        <taxon>Gunneridae</taxon>
        <taxon>Pentapetalae</taxon>
        <taxon>asterids</taxon>
        <taxon>lamiids</taxon>
        <taxon>Solanales</taxon>
        <taxon>Solanaceae</taxon>
        <taxon>Solanoideae</taxon>
        <taxon>Capsiceae</taxon>
        <taxon>Capsicum</taxon>
    </lineage>
</organism>
<comment type="caution">
    <text evidence="2">The sequence shown here is derived from an EMBL/GenBank/DDBJ whole genome shotgun (WGS) entry which is preliminary data.</text>
</comment>
<name>A0A2G2YM65_CAPAN</name>
<dbReference type="PANTHER" id="PTHR33022:SF13">
    <property type="entry name" value="UBIQUITIN-LIKE PROTEASE FAMILY PROFILE DOMAIN-CONTAINING PROTEIN"/>
    <property type="match status" value="1"/>
</dbReference>
<dbReference type="Proteomes" id="UP000222542">
    <property type="component" value="Unassembled WGS sequence"/>
</dbReference>
<keyword evidence="3" id="KW-1185">Reference proteome</keyword>
<reference evidence="2 3" key="1">
    <citation type="journal article" date="2014" name="Nat. Genet.">
        <title>Genome sequence of the hot pepper provides insights into the evolution of pungency in Capsicum species.</title>
        <authorList>
            <person name="Kim S."/>
            <person name="Park M."/>
            <person name="Yeom S.I."/>
            <person name="Kim Y.M."/>
            <person name="Lee J.M."/>
            <person name="Lee H.A."/>
            <person name="Seo E."/>
            <person name="Choi J."/>
            <person name="Cheong K."/>
            <person name="Kim K.T."/>
            <person name="Jung K."/>
            <person name="Lee G.W."/>
            <person name="Oh S.K."/>
            <person name="Bae C."/>
            <person name="Kim S.B."/>
            <person name="Lee H.Y."/>
            <person name="Kim S.Y."/>
            <person name="Kim M.S."/>
            <person name="Kang B.C."/>
            <person name="Jo Y.D."/>
            <person name="Yang H.B."/>
            <person name="Jeong H.J."/>
            <person name="Kang W.H."/>
            <person name="Kwon J.K."/>
            <person name="Shin C."/>
            <person name="Lim J.Y."/>
            <person name="Park J.H."/>
            <person name="Huh J.H."/>
            <person name="Kim J.S."/>
            <person name="Kim B.D."/>
            <person name="Cohen O."/>
            <person name="Paran I."/>
            <person name="Suh M.C."/>
            <person name="Lee S.B."/>
            <person name="Kim Y.K."/>
            <person name="Shin Y."/>
            <person name="Noh S.J."/>
            <person name="Park J."/>
            <person name="Seo Y.S."/>
            <person name="Kwon S.Y."/>
            <person name="Kim H.A."/>
            <person name="Park J.M."/>
            <person name="Kim H.J."/>
            <person name="Choi S.B."/>
            <person name="Bosland P.W."/>
            <person name="Reeves G."/>
            <person name="Jo S.H."/>
            <person name="Lee B.W."/>
            <person name="Cho H.T."/>
            <person name="Choi H.S."/>
            <person name="Lee M.S."/>
            <person name="Yu Y."/>
            <person name="Do Choi Y."/>
            <person name="Park B.S."/>
            <person name="van Deynze A."/>
            <person name="Ashrafi H."/>
            <person name="Hill T."/>
            <person name="Kim W.T."/>
            <person name="Pai H.S."/>
            <person name="Ahn H.K."/>
            <person name="Yeam I."/>
            <person name="Giovannoni J.J."/>
            <person name="Rose J.K."/>
            <person name="Sorensen I."/>
            <person name="Lee S.J."/>
            <person name="Kim R.W."/>
            <person name="Choi I.Y."/>
            <person name="Choi B.S."/>
            <person name="Lim J.S."/>
            <person name="Lee Y.H."/>
            <person name="Choi D."/>
        </authorList>
    </citation>
    <scope>NUCLEOTIDE SEQUENCE [LARGE SCALE GENOMIC DNA]</scope>
    <source>
        <strain evidence="3">cv. CM334</strain>
    </source>
</reference>
<sequence>MAPKRKEIESSPSKRTNPEARLHPPLYKLALQALSQLGIEDNEHGEEECLKRDDTNANSPSAEELVKTFSIDCYPVRIQCDGATDFSPDFATSSECSAFKCQDCKAKHDGVINFINALTASVKEMSSTRGVIPSKRISYPYTLLEIKAANRRSKDTSKASSSIKKAKLKCLCLCLAPMFNVNCDPFIATYTKYLSDGLQIPNDGLNAGFLCKRYAALLWKYEEAKAQNPYARDIKDPRRPKPNSIAPDKEQLIHID</sequence>
<reference evidence="2 3" key="2">
    <citation type="journal article" date="2017" name="Genome Biol.">
        <title>New reference genome sequences of hot pepper reveal the massive evolution of plant disease-resistance genes by retroduplication.</title>
        <authorList>
            <person name="Kim S."/>
            <person name="Park J."/>
            <person name="Yeom S.I."/>
            <person name="Kim Y.M."/>
            <person name="Seo E."/>
            <person name="Kim K.T."/>
            <person name="Kim M.S."/>
            <person name="Lee J.M."/>
            <person name="Cheong K."/>
            <person name="Shin H.S."/>
            <person name="Kim S.B."/>
            <person name="Han K."/>
            <person name="Lee J."/>
            <person name="Park M."/>
            <person name="Lee H.A."/>
            <person name="Lee H.Y."/>
            <person name="Lee Y."/>
            <person name="Oh S."/>
            <person name="Lee J.H."/>
            <person name="Choi E."/>
            <person name="Choi E."/>
            <person name="Lee S.E."/>
            <person name="Jeon J."/>
            <person name="Kim H."/>
            <person name="Choi G."/>
            <person name="Song H."/>
            <person name="Lee J."/>
            <person name="Lee S.C."/>
            <person name="Kwon J.K."/>
            <person name="Lee H.Y."/>
            <person name="Koo N."/>
            <person name="Hong Y."/>
            <person name="Kim R.W."/>
            <person name="Kang W.H."/>
            <person name="Huh J.H."/>
            <person name="Kang B.C."/>
            <person name="Yang T.J."/>
            <person name="Lee Y.H."/>
            <person name="Bennetzen J.L."/>
            <person name="Choi D."/>
        </authorList>
    </citation>
    <scope>NUCLEOTIDE SEQUENCE [LARGE SCALE GENOMIC DNA]</scope>
    <source>
        <strain evidence="3">cv. CM334</strain>
    </source>
</reference>
<feature type="region of interest" description="Disordered" evidence="1">
    <location>
        <begin position="1"/>
        <end position="22"/>
    </location>
</feature>
<gene>
    <name evidence="2" type="ORF">T459_25941</name>
</gene>
<dbReference type="Gramene" id="PHT70837">
    <property type="protein sequence ID" value="PHT70837"/>
    <property type="gene ID" value="T459_25941"/>
</dbReference>
<dbReference type="PANTHER" id="PTHR33022">
    <property type="entry name" value="DUF1985 DOMAIN-CONTAINING PROTEIN"/>
    <property type="match status" value="1"/>
</dbReference>
<dbReference type="EMBL" id="AYRZ02000010">
    <property type="protein sequence ID" value="PHT70837.1"/>
    <property type="molecule type" value="Genomic_DNA"/>
</dbReference>
<evidence type="ECO:0000313" key="3">
    <source>
        <dbReference type="Proteomes" id="UP000222542"/>
    </source>
</evidence>
<accession>A0A2G2YM65</accession>
<evidence type="ECO:0000256" key="1">
    <source>
        <dbReference type="SAM" id="MobiDB-lite"/>
    </source>
</evidence>
<feature type="region of interest" description="Disordered" evidence="1">
    <location>
        <begin position="231"/>
        <end position="256"/>
    </location>
</feature>
<feature type="compositionally biased region" description="Basic and acidic residues" evidence="1">
    <location>
        <begin position="247"/>
        <end position="256"/>
    </location>
</feature>
<evidence type="ECO:0000313" key="2">
    <source>
        <dbReference type="EMBL" id="PHT70837.1"/>
    </source>
</evidence>